<evidence type="ECO:0000256" key="3">
    <source>
        <dbReference type="ARBA" id="ARBA00022603"/>
    </source>
</evidence>
<dbReference type="PRINTS" id="PR00507">
    <property type="entry name" value="N12N6MTFRASE"/>
</dbReference>
<dbReference type="Gene3D" id="3.40.50.150">
    <property type="entry name" value="Vaccinia Virus protein VP39"/>
    <property type="match status" value="1"/>
</dbReference>
<dbReference type="InterPro" id="IPR025931">
    <property type="entry name" value="TaqI_C"/>
</dbReference>
<dbReference type="SUPFAM" id="SSF53335">
    <property type="entry name" value="S-adenosyl-L-methionine-dependent methyltransferases"/>
    <property type="match status" value="1"/>
</dbReference>
<dbReference type="EC" id="2.1.1.72" evidence="2"/>
<evidence type="ECO:0000259" key="8">
    <source>
        <dbReference type="Pfam" id="PF12950"/>
    </source>
</evidence>
<evidence type="ECO:0000256" key="5">
    <source>
        <dbReference type="ARBA" id="ARBA00022747"/>
    </source>
</evidence>
<organism evidence="9 10">
    <name type="scientific">Paracoccus aerius</name>
    <dbReference type="NCBI Taxonomy" id="1915382"/>
    <lineage>
        <taxon>Bacteria</taxon>
        <taxon>Pseudomonadati</taxon>
        <taxon>Pseudomonadota</taxon>
        <taxon>Alphaproteobacteria</taxon>
        <taxon>Rhodobacterales</taxon>
        <taxon>Paracoccaceae</taxon>
        <taxon>Paracoccus</taxon>
    </lineage>
</organism>
<dbReference type="RefSeq" id="WP_191313125.1">
    <property type="nucleotide sequence ID" value="NZ_BNCL01000043.1"/>
</dbReference>
<dbReference type="PANTHER" id="PTHR33841">
    <property type="entry name" value="DNA METHYLTRANSFERASE YEEA-RELATED"/>
    <property type="match status" value="1"/>
</dbReference>
<reference evidence="9 10" key="1">
    <citation type="submission" date="2021-01" db="EMBL/GenBank/DDBJ databases">
        <title>011410 draft genome.</title>
        <authorList>
            <person name="Lang L."/>
        </authorList>
    </citation>
    <scope>NUCLEOTIDE SEQUENCE [LARGE SCALE GENOMIC DNA]</scope>
    <source>
        <strain evidence="9 10">KCTC 42845</strain>
    </source>
</reference>
<evidence type="ECO:0000256" key="1">
    <source>
        <dbReference type="ARBA" id="ARBA00006594"/>
    </source>
</evidence>
<proteinExistence type="inferred from homology"/>
<dbReference type="CDD" id="cd02440">
    <property type="entry name" value="AdoMet_MTases"/>
    <property type="match status" value="1"/>
</dbReference>
<accession>A0ABS1SAB9</accession>
<evidence type="ECO:0000256" key="4">
    <source>
        <dbReference type="ARBA" id="ARBA00022679"/>
    </source>
</evidence>
<comment type="caution">
    <text evidence="9">The sequence shown here is derived from an EMBL/GenBank/DDBJ whole genome shotgun (WGS) entry which is preliminary data.</text>
</comment>
<sequence length="567" mass="63276">MFITETPAHSDGASLSLPTGFEKGQVYTPSFLAAWSANLLAEYLGPQWDGCILDPACGDGELLHAAKNHLPNAHLIGADIDAEACSSARKRLGNRSSIKTGDMLLSTFLPHAIDGRRIGAVISNPPWGADLLHSADQLRTLGYSLATGQFDSWSLFVEMSMQALHEGGYAVFILPDAIFSPEHAPTRRLLAQHYSIKLIARLGEGIFRGVYRGTTVLLVRKEQPKSAQRVEVFRLSKSKRDAVLSGNCSLQEIRTEERHYISQQRFLTDKECRWDIDVRETEKNILDKIEVLGGGWTDLFVSGRGVELSKRGLVRICRNCDHALPAPTRPREVTCRGCGHVDNSEAMLQQSIVQVTDTKQAGFMPLIVGEDIGRYVLSCSRQIKMNVPGINYKCIEAYSQERLLIRKTGVGLKATVTKRQAATNQVVFHYVPKNHQHRFLLYYTLGILSSRIMFAYHLRKSGENEWRSHPYVTPKSLKELPIPIPSPGSQIWRQAEVIAEKVKVHLQNGGKCKALDLEIEGLIAGMYRLDHSDLRWVKEVICSAQDLEPMRALSDFDSHAIGSEIIL</sequence>
<keyword evidence="4" id="KW-0808">Transferase</keyword>
<protein>
    <recommendedName>
        <fullName evidence="2">site-specific DNA-methyltransferase (adenine-specific)</fullName>
        <ecNumber evidence="2">2.1.1.72</ecNumber>
    </recommendedName>
</protein>
<dbReference type="Pfam" id="PF12950">
    <property type="entry name" value="TaqI_C"/>
    <property type="match status" value="1"/>
</dbReference>
<dbReference type="Proteomes" id="UP000644749">
    <property type="component" value="Unassembled WGS sequence"/>
</dbReference>
<dbReference type="InterPro" id="IPR002052">
    <property type="entry name" value="DNA_methylase_N6_adenine_CS"/>
</dbReference>
<gene>
    <name evidence="9" type="ORF">JL111_19690</name>
</gene>
<evidence type="ECO:0000256" key="6">
    <source>
        <dbReference type="ARBA" id="ARBA00047942"/>
    </source>
</evidence>
<evidence type="ECO:0000313" key="9">
    <source>
        <dbReference type="EMBL" id="MBL3675692.1"/>
    </source>
</evidence>
<keyword evidence="5" id="KW-0680">Restriction system</keyword>
<dbReference type="InterPro" id="IPR050953">
    <property type="entry name" value="N4_N6_ade-DNA_methylase"/>
</dbReference>
<feature type="domain" description="DNA methylase adenine-specific" evidence="7">
    <location>
        <begin position="20"/>
        <end position="239"/>
    </location>
</feature>
<dbReference type="GO" id="GO:0008168">
    <property type="term" value="F:methyltransferase activity"/>
    <property type="evidence" value="ECO:0007669"/>
    <property type="project" value="UniProtKB-KW"/>
</dbReference>
<dbReference type="PROSITE" id="PS00092">
    <property type="entry name" value="N6_MTASE"/>
    <property type="match status" value="1"/>
</dbReference>
<evidence type="ECO:0000259" key="7">
    <source>
        <dbReference type="Pfam" id="PF02384"/>
    </source>
</evidence>
<dbReference type="Pfam" id="PF02384">
    <property type="entry name" value="N6_Mtase"/>
    <property type="match status" value="1"/>
</dbReference>
<dbReference type="InterPro" id="IPR003356">
    <property type="entry name" value="DNA_methylase_A-5"/>
</dbReference>
<evidence type="ECO:0000313" key="10">
    <source>
        <dbReference type="Proteomes" id="UP000644749"/>
    </source>
</evidence>
<dbReference type="GO" id="GO:0032259">
    <property type="term" value="P:methylation"/>
    <property type="evidence" value="ECO:0007669"/>
    <property type="project" value="UniProtKB-KW"/>
</dbReference>
<comment type="catalytic activity">
    <reaction evidence="6">
        <text>a 2'-deoxyadenosine in DNA + S-adenosyl-L-methionine = an N(6)-methyl-2'-deoxyadenosine in DNA + S-adenosyl-L-homocysteine + H(+)</text>
        <dbReference type="Rhea" id="RHEA:15197"/>
        <dbReference type="Rhea" id="RHEA-COMP:12418"/>
        <dbReference type="Rhea" id="RHEA-COMP:12419"/>
        <dbReference type="ChEBI" id="CHEBI:15378"/>
        <dbReference type="ChEBI" id="CHEBI:57856"/>
        <dbReference type="ChEBI" id="CHEBI:59789"/>
        <dbReference type="ChEBI" id="CHEBI:90615"/>
        <dbReference type="ChEBI" id="CHEBI:90616"/>
        <dbReference type="EC" id="2.1.1.72"/>
    </reaction>
</comment>
<dbReference type="EMBL" id="JAESHT010000040">
    <property type="protein sequence ID" value="MBL3675692.1"/>
    <property type="molecule type" value="Genomic_DNA"/>
</dbReference>
<dbReference type="PANTHER" id="PTHR33841:SF1">
    <property type="entry name" value="DNA METHYLTRANSFERASE A"/>
    <property type="match status" value="1"/>
</dbReference>
<comment type="similarity">
    <text evidence="1">Belongs to the N(4)/N(6)-methyltransferase family.</text>
</comment>
<evidence type="ECO:0000256" key="2">
    <source>
        <dbReference type="ARBA" id="ARBA00011900"/>
    </source>
</evidence>
<name>A0ABS1SAB9_9RHOB</name>
<dbReference type="InterPro" id="IPR029063">
    <property type="entry name" value="SAM-dependent_MTases_sf"/>
</dbReference>
<keyword evidence="10" id="KW-1185">Reference proteome</keyword>
<feature type="domain" description="TaqI-like C-terminal specificity" evidence="8">
    <location>
        <begin position="365"/>
        <end position="482"/>
    </location>
</feature>
<keyword evidence="3 9" id="KW-0489">Methyltransferase</keyword>